<comment type="caution">
    <text evidence="1">The sequence shown here is derived from an EMBL/GenBank/DDBJ whole genome shotgun (WGS) entry which is preliminary data.</text>
</comment>
<name>A0A8J3PGK4_9ACTN</name>
<keyword evidence="2" id="KW-1185">Reference proteome</keyword>
<proteinExistence type="predicted"/>
<sequence>MVHRARLASCRIRHVQLDLSSIDWASLTHAYGSAEDVPDLIGALRSSDADVRGEAMTELYGNIFHQGSRYEASAYAVPFLLELVADSTTPDRQELIRLLASLAVGYGHHHAATGFPIAAMRDTMAQVPDQTWQSWSQAMKEWYDIVSTGQRQPIPLSKPERRALETRHELAAYDAVRASVPVLLDCLDDLDAEVAGEAIHALAWFPEEITSIRPRLLAITSDNQQPEQIAGAALVAVGLLGGTLTQPVSDLFDTHLRTTDPHLRWSAAVAWAHLALEDVPDTAVAELRGWAAIRGQDTGQTVWGARRGDLALTMLDRVARPVAEAVRAEHVAAVLAKQPTSNWHNHFNVVLNRAFPRMEPDHGRTFQELAPAQRAVVIWLTENPHVFGTSGPEGPLRQHGLPTTYAALRTYAELDE</sequence>
<gene>
    <name evidence="1" type="ORF">Cme02nite_47290</name>
</gene>
<dbReference type="InterPro" id="IPR011989">
    <property type="entry name" value="ARM-like"/>
</dbReference>
<dbReference type="Gene3D" id="1.25.10.10">
    <property type="entry name" value="Leucine-rich Repeat Variant"/>
    <property type="match status" value="2"/>
</dbReference>
<evidence type="ECO:0008006" key="3">
    <source>
        <dbReference type="Google" id="ProtNLM"/>
    </source>
</evidence>
<evidence type="ECO:0000313" key="2">
    <source>
        <dbReference type="Proteomes" id="UP000660339"/>
    </source>
</evidence>
<dbReference type="Proteomes" id="UP000660339">
    <property type="component" value="Unassembled WGS sequence"/>
</dbReference>
<reference evidence="1" key="1">
    <citation type="submission" date="2021-01" db="EMBL/GenBank/DDBJ databases">
        <title>Whole genome shotgun sequence of Catellatospora methionotrophica NBRC 14553.</title>
        <authorList>
            <person name="Komaki H."/>
            <person name="Tamura T."/>
        </authorList>
    </citation>
    <scope>NUCLEOTIDE SEQUENCE</scope>
    <source>
        <strain evidence="1">NBRC 14553</strain>
    </source>
</reference>
<dbReference type="EMBL" id="BONJ01000026">
    <property type="protein sequence ID" value="GIG16397.1"/>
    <property type="molecule type" value="Genomic_DNA"/>
</dbReference>
<protein>
    <recommendedName>
        <fullName evidence="3">HEAT repeat protein</fullName>
    </recommendedName>
</protein>
<organism evidence="1 2">
    <name type="scientific">Catellatospora methionotrophica</name>
    <dbReference type="NCBI Taxonomy" id="121620"/>
    <lineage>
        <taxon>Bacteria</taxon>
        <taxon>Bacillati</taxon>
        <taxon>Actinomycetota</taxon>
        <taxon>Actinomycetes</taxon>
        <taxon>Micromonosporales</taxon>
        <taxon>Micromonosporaceae</taxon>
        <taxon>Catellatospora</taxon>
    </lineage>
</organism>
<evidence type="ECO:0000313" key="1">
    <source>
        <dbReference type="EMBL" id="GIG16397.1"/>
    </source>
</evidence>
<dbReference type="AlphaFoldDB" id="A0A8J3PGK4"/>
<dbReference type="InterPro" id="IPR016024">
    <property type="entry name" value="ARM-type_fold"/>
</dbReference>
<accession>A0A8J3PGK4</accession>
<dbReference type="SUPFAM" id="SSF48371">
    <property type="entry name" value="ARM repeat"/>
    <property type="match status" value="1"/>
</dbReference>